<protein>
    <submittedName>
        <fullName evidence="3">DUF3857 domain-containing protein</fullName>
    </submittedName>
</protein>
<proteinExistence type="predicted"/>
<name>A0A317ETA6_9SPHI</name>
<reference evidence="3 4" key="1">
    <citation type="submission" date="2018-05" db="EMBL/GenBank/DDBJ databases">
        <title>Pedobacter paludis sp. nov., isolated from wetland soil.</title>
        <authorList>
            <person name="Zhang Y."/>
            <person name="Wang G."/>
        </authorList>
    </citation>
    <scope>NUCLEOTIDE SEQUENCE [LARGE SCALE GENOMIC DNA]</scope>
    <source>
        <strain evidence="3 4">KCTC22721</strain>
    </source>
</reference>
<feature type="signal peptide" evidence="1">
    <location>
        <begin position="1"/>
        <end position="19"/>
    </location>
</feature>
<evidence type="ECO:0000313" key="3">
    <source>
        <dbReference type="EMBL" id="PWS29123.1"/>
    </source>
</evidence>
<dbReference type="SUPFAM" id="SSF54001">
    <property type="entry name" value="Cysteine proteinases"/>
    <property type="match status" value="1"/>
</dbReference>
<dbReference type="Gene3D" id="3.10.620.30">
    <property type="match status" value="1"/>
</dbReference>
<dbReference type="Proteomes" id="UP000245379">
    <property type="component" value="Unassembled WGS sequence"/>
</dbReference>
<feature type="domain" description="Transglutaminase-like" evidence="2">
    <location>
        <begin position="299"/>
        <end position="387"/>
    </location>
</feature>
<dbReference type="EMBL" id="QGNZ01000001">
    <property type="protein sequence ID" value="PWS29123.1"/>
    <property type="molecule type" value="Genomic_DNA"/>
</dbReference>
<dbReference type="AlphaFoldDB" id="A0A317ETA6"/>
<gene>
    <name evidence="3" type="ORF">DHW03_04675</name>
</gene>
<dbReference type="Pfam" id="PF01841">
    <property type="entry name" value="Transglut_core"/>
    <property type="match status" value="1"/>
</dbReference>
<dbReference type="OrthoDB" id="98874at2"/>
<evidence type="ECO:0000259" key="2">
    <source>
        <dbReference type="Pfam" id="PF01841"/>
    </source>
</evidence>
<sequence length="655" mass="74813">MKNTLATIILFLLSFSAYAQNFSFGTITFDDYQFDKKQLDSNANAVVLKEFGTASIQLNDSKGSLELVFEHHVKIKIYSKEGFDHANIIIPLYKDKTREETITDLKASTFNFENGQFVATAMDKKSVFLENKSKYLMLAKFTLPNLKEGSVIEYSYRLNSPNLFNFKTWEFQSNIPKVHSEYLVYIPGIYTYNVSLRGSQKLSDQKVELAKECLRLSGATIDCSKITYLMKNVPAFIEEENMTAPSNFKSAIYFELAEVQNLNGGKTAYTKKWEDINYELATDKSFGLQMKRKDVYKDLIPTITKDATDDLSKAKAIYNYVKKQIKWNNYVGMYSEDNIKKSLELRSGNTGDINLNLISALLTANLDAEAVILSTRDNGTVNKLYPVVSDFNYVVAKVNIGDQSYLLDASEPLLPFGLLPLRCINDQGRVINLKKASYWMDLKASQKTMTSYILTGKLNEDGKIIGTITTHSFGYAAYNKRKDIKRYSSTDEYVEKLDDRLPKIKILNQTIENLDSVENALTERYDVEFTVYDGITSQFYLSPFFINTITKNPYNLNDRTYPIDLGTASDERIIINIAMPDQYELLEKPKDMAIGLPNNGGKYLLQTTFQDHSISCNQILQFNNAIYPAEEYLVLKAFYSKIIQNQKTELLFKKR</sequence>
<keyword evidence="4" id="KW-1185">Reference proteome</keyword>
<feature type="chain" id="PRO_5016279451" evidence="1">
    <location>
        <begin position="20"/>
        <end position="655"/>
    </location>
</feature>
<comment type="caution">
    <text evidence="3">The sequence shown here is derived from an EMBL/GenBank/DDBJ whole genome shotgun (WGS) entry which is preliminary data.</text>
</comment>
<dbReference type="Gene3D" id="2.60.120.1130">
    <property type="match status" value="1"/>
</dbReference>
<evidence type="ECO:0000256" key="1">
    <source>
        <dbReference type="SAM" id="SignalP"/>
    </source>
</evidence>
<accession>A0A317ETA6</accession>
<keyword evidence="1" id="KW-0732">Signal</keyword>
<dbReference type="InterPro" id="IPR038765">
    <property type="entry name" value="Papain-like_cys_pep_sf"/>
</dbReference>
<dbReference type="Gene3D" id="2.60.40.3140">
    <property type="match status" value="1"/>
</dbReference>
<dbReference type="RefSeq" id="WP_109924552.1">
    <property type="nucleotide sequence ID" value="NZ_QGNZ01000001.1"/>
</dbReference>
<evidence type="ECO:0000313" key="4">
    <source>
        <dbReference type="Proteomes" id="UP000245379"/>
    </source>
</evidence>
<organism evidence="3 4">
    <name type="scientific">Pedobacter yonginense</name>
    <dbReference type="NCBI Taxonomy" id="651869"/>
    <lineage>
        <taxon>Bacteria</taxon>
        <taxon>Pseudomonadati</taxon>
        <taxon>Bacteroidota</taxon>
        <taxon>Sphingobacteriia</taxon>
        <taxon>Sphingobacteriales</taxon>
        <taxon>Sphingobacteriaceae</taxon>
        <taxon>Pedobacter</taxon>
    </lineage>
</organism>
<dbReference type="InterPro" id="IPR002931">
    <property type="entry name" value="Transglutaminase-like"/>
</dbReference>